<evidence type="ECO:0000256" key="9">
    <source>
        <dbReference type="ARBA" id="ARBA00022722"/>
    </source>
</evidence>
<comment type="subcellular location">
    <subcellularLocation>
        <location evidence="4 14">Cytoplasm</location>
    </subcellularLocation>
</comment>
<dbReference type="PANTHER" id="PTHR10954:SF18">
    <property type="entry name" value="RIBONUCLEASE HII"/>
    <property type="match status" value="1"/>
</dbReference>
<gene>
    <name evidence="14" type="primary">rnhB</name>
    <name evidence="18" type="ORF">DES32_2418</name>
</gene>
<feature type="binding site" evidence="14 15">
    <location>
        <position position="120"/>
    </location>
    <ligand>
        <name>a divalent metal cation</name>
        <dbReference type="ChEBI" id="CHEBI:60240"/>
    </ligand>
</feature>
<dbReference type="InterPro" id="IPR001352">
    <property type="entry name" value="RNase_HII/HIII"/>
</dbReference>
<dbReference type="GO" id="GO:0032299">
    <property type="term" value="C:ribonuclease H2 complex"/>
    <property type="evidence" value="ECO:0007669"/>
    <property type="project" value="TreeGrafter"/>
</dbReference>
<dbReference type="InterPro" id="IPR022898">
    <property type="entry name" value="RNase_HII"/>
</dbReference>
<dbReference type="InterPro" id="IPR012337">
    <property type="entry name" value="RNaseH-like_sf"/>
</dbReference>
<comment type="function">
    <text evidence="3 14 16">Endonuclease that specifically degrades the RNA of RNA-DNA hybrids.</text>
</comment>
<dbReference type="RefSeq" id="WP_115836914.1">
    <property type="nucleotide sequence ID" value="NZ_CP025086.1"/>
</dbReference>
<evidence type="ECO:0000256" key="5">
    <source>
        <dbReference type="ARBA" id="ARBA00007383"/>
    </source>
</evidence>
<protein>
    <recommendedName>
        <fullName evidence="7 14">Ribonuclease HII</fullName>
        <shortName evidence="14">RNase HII</shortName>
        <ecNumber evidence="6 14">3.1.26.4</ecNumber>
    </recommendedName>
</protein>
<comment type="cofactor">
    <cofactor evidence="2">
        <name>Mg(2+)</name>
        <dbReference type="ChEBI" id="CHEBI:18420"/>
    </cofactor>
</comment>
<evidence type="ECO:0000256" key="2">
    <source>
        <dbReference type="ARBA" id="ARBA00001946"/>
    </source>
</evidence>
<evidence type="ECO:0000313" key="18">
    <source>
        <dbReference type="EMBL" id="REF86366.1"/>
    </source>
</evidence>
<evidence type="ECO:0000256" key="4">
    <source>
        <dbReference type="ARBA" id="ARBA00004496"/>
    </source>
</evidence>
<evidence type="ECO:0000256" key="3">
    <source>
        <dbReference type="ARBA" id="ARBA00004065"/>
    </source>
</evidence>
<dbReference type="InterPro" id="IPR036397">
    <property type="entry name" value="RNaseH_sf"/>
</dbReference>
<evidence type="ECO:0000256" key="6">
    <source>
        <dbReference type="ARBA" id="ARBA00012180"/>
    </source>
</evidence>
<dbReference type="NCBIfam" id="NF000595">
    <property type="entry name" value="PRK00015.1-3"/>
    <property type="match status" value="1"/>
</dbReference>
<dbReference type="OrthoDB" id="9803420at2"/>
<dbReference type="GO" id="GO:0030145">
    <property type="term" value="F:manganese ion binding"/>
    <property type="evidence" value="ECO:0007669"/>
    <property type="project" value="UniProtKB-UniRule"/>
</dbReference>
<comment type="cofactor">
    <cofactor evidence="14 15">
        <name>Mn(2+)</name>
        <dbReference type="ChEBI" id="CHEBI:29035"/>
    </cofactor>
    <cofactor evidence="14 15">
        <name>Mg(2+)</name>
        <dbReference type="ChEBI" id="CHEBI:18420"/>
    </cofactor>
    <text evidence="14 15">Manganese or magnesium. Binds 1 divalent metal ion per monomer in the absence of substrate. May bind a second metal ion after substrate binding.</text>
</comment>
<comment type="caution">
    <text evidence="18">The sequence shown here is derived from an EMBL/GenBank/DDBJ whole genome shotgun (WGS) entry which is preliminary data.</text>
</comment>
<evidence type="ECO:0000256" key="14">
    <source>
        <dbReference type="HAMAP-Rule" id="MF_00052"/>
    </source>
</evidence>
<organism evidence="18 19">
    <name type="scientific">Methylovirgula ligni</name>
    <dbReference type="NCBI Taxonomy" id="569860"/>
    <lineage>
        <taxon>Bacteria</taxon>
        <taxon>Pseudomonadati</taxon>
        <taxon>Pseudomonadota</taxon>
        <taxon>Alphaproteobacteria</taxon>
        <taxon>Hyphomicrobiales</taxon>
        <taxon>Beijerinckiaceae</taxon>
        <taxon>Methylovirgula</taxon>
    </lineage>
</organism>
<proteinExistence type="inferred from homology"/>
<name>A0A3D9YUT5_9HYPH</name>
<keyword evidence="10 14" id="KW-0479">Metal-binding</keyword>
<evidence type="ECO:0000256" key="15">
    <source>
        <dbReference type="PROSITE-ProRule" id="PRU01319"/>
    </source>
</evidence>
<evidence type="ECO:0000313" key="19">
    <source>
        <dbReference type="Proteomes" id="UP000256900"/>
    </source>
</evidence>
<dbReference type="PROSITE" id="PS51975">
    <property type="entry name" value="RNASE_H_2"/>
    <property type="match status" value="1"/>
</dbReference>
<dbReference type="GO" id="GO:0006298">
    <property type="term" value="P:mismatch repair"/>
    <property type="evidence" value="ECO:0007669"/>
    <property type="project" value="TreeGrafter"/>
</dbReference>
<evidence type="ECO:0000256" key="1">
    <source>
        <dbReference type="ARBA" id="ARBA00000077"/>
    </source>
</evidence>
<dbReference type="InterPro" id="IPR024567">
    <property type="entry name" value="RNase_HII/HIII_dom"/>
</dbReference>
<dbReference type="PANTHER" id="PTHR10954">
    <property type="entry name" value="RIBONUCLEASE H2 SUBUNIT A"/>
    <property type="match status" value="1"/>
</dbReference>
<dbReference type="Pfam" id="PF01351">
    <property type="entry name" value="RNase_HII"/>
    <property type="match status" value="1"/>
</dbReference>
<comment type="similarity">
    <text evidence="5 14 16">Belongs to the RNase HII family.</text>
</comment>
<dbReference type="Gene3D" id="3.30.420.10">
    <property type="entry name" value="Ribonuclease H-like superfamily/Ribonuclease H"/>
    <property type="match status" value="1"/>
</dbReference>
<keyword evidence="13 14" id="KW-0464">Manganese</keyword>
<dbReference type="GO" id="GO:0043137">
    <property type="term" value="P:DNA replication, removal of RNA primer"/>
    <property type="evidence" value="ECO:0007669"/>
    <property type="project" value="TreeGrafter"/>
</dbReference>
<keyword evidence="12 14" id="KW-0378">Hydrolase</keyword>
<evidence type="ECO:0000256" key="8">
    <source>
        <dbReference type="ARBA" id="ARBA00022490"/>
    </source>
</evidence>
<evidence type="ECO:0000256" key="7">
    <source>
        <dbReference type="ARBA" id="ARBA00019179"/>
    </source>
</evidence>
<dbReference type="GO" id="GO:0005737">
    <property type="term" value="C:cytoplasm"/>
    <property type="evidence" value="ECO:0007669"/>
    <property type="project" value="UniProtKB-SubCell"/>
</dbReference>
<dbReference type="AlphaFoldDB" id="A0A3D9YUT5"/>
<sequence>MAKKPSLPHFRYERLLAKDAVWPVAGTDEVGRGPLAGPVAAAAVILDPKRLPKGVNDSKALTAEARLAAYDEIMRHALAVSVAFASAAEIDAINIRQASLTAMRRALAALALAPRYALVDGNDLPTALCCAGETIVGGDARSLSIAAASIVAKVTRDRLMARLCRLYPVYGFSRHVGYATPEHLAAIAQHGPCPYHRMSFSPFRAADVA</sequence>
<evidence type="ECO:0000259" key="17">
    <source>
        <dbReference type="PROSITE" id="PS51975"/>
    </source>
</evidence>
<dbReference type="CDD" id="cd07182">
    <property type="entry name" value="RNase_HII_bacteria_HII_like"/>
    <property type="match status" value="1"/>
</dbReference>
<evidence type="ECO:0000256" key="13">
    <source>
        <dbReference type="ARBA" id="ARBA00023211"/>
    </source>
</evidence>
<feature type="binding site" evidence="14 15">
    <location>
        <position position="28"/>
    </location>
    <ligand>
        <name>a divalent metal cation</name>
        <dbReference type="ChEBI" id="CHEBI:60240"/>
    </ligand>
</feature>
<feature type="domain" description="RNase H type-2" evidence="17">
    <location>
        <begin position="22"/>
        <end position="209"/>
    </location>
</feature>
<dbReference type="EMBL" id="QUMO01000003">
    <property type="protein sequence ID" value="REF86366.1"/>
    <property type="molecule type" value="Genomic_DNA"/>
</dbReference>
<evidence type="ECO:0000256" key="10">
    <source>
        <dbReference type="ARBA" id="ARBA00022723"/>
    </source>
</evidence>
<keyword evidence="11 14" id="KW-0255">Endonuclease</keyword>
<dbReference type="SUPFAM" id="SSF53098">
    <property type="entry name" value="Ribonuclease H-like"/>
    <property type="match status" value="1"/>
</dbReference>
<dbReference type="EC" id="3.1.26.4" evidence="6 14"/>
<dbReference type="GO" id="GO:0004523">
    <property type="term" value="F:RNA-DNA hybrid ribonuclease activity"/>
    <property type="evidence" value="ECO:0007669"/>
    <property type="project" value="UniProtKB-UniRule"/>
</dbReference>
<accession>A0A3D9YUT5</accession>
<evidence type="ECO:0000256" key="16">
    <source>
        <dbReference type="RuleBase" id="RU003515"/>
    </source>
</evidence>
<keyword evidence="8 14" id="KW-0963">Cytoplasm</keyword>
<keyword evidence="9 14" id="KW-0540">Nuclease</keyword>
<dbReference type="Proteomes" id="UP000256900">
    <property type="component" value="Unassembled WGS sequence"/>
</dbReference>
<comment type="catalytic activity">
    <reaction evidence="1 14 15 16">
        <text>Endonucleolytic cleavage to 5'-phosphomonoester.</text>
        <dbReference type="EC" id="3.1.26.4"/>
    </reaction>
</comment>
<keyword evidence="19" id="KW-1185">Reference proteome</keyword>
<reference evidence="18 19" key="1">
    <citation type="submission" date="2018-08" db="EMBL/GenBank/DDBJ databases">
        <title>Genomic Encyclopedia of Type Strains, Phase IV (KMG-IV): sequencing the most valuable type-strain genomes for metagenomic binning, comparative biology and taxonomic classification.</title>
        <authorList>
            <person name="Goeker M."/>
        </authorList>
    </citation>
    <scope>NUCLEOTIDE SEQUENCE [LARGE SCALE GENOMIC DNA]</scope>
    <source>
        <strain evidence="18 19">BW863</strain>
    </source>
</reference>
<evidence type="ECO:0000256" key="11">
    <source>
        <dbReference type="ARBA" id="ARBA00022759"/>
    </source>
</evidence>
<dbReference type="GO" id="GO:0003723">
    <property type="term" value="F:RNA binding"/>
    <property type="evidence" value="ECO:0007669"/>
    <property type="project" value="UniProtKB-UniRule"/>
</dbReference>
<dbReference type="HAMAP" id="MF_00052_B">
    <property type="entry name" value="RNase_HII_B"/>
    <property type="match status" value="1"/>
</dbReference>
<feature type="binding site" evidence="14 15">
    <location>
        <position position="29"/>
    </location>
    <ligand>
        <name>a divalent metal cation</name>
        <dbReference type="ChEBI" id="CHEBI:60240"/>
    </ligand>
</feature>
<evidence type="ECO:0000256" key="12">
    <source>
        <dbReference type="ARBA" id="ARBA00022801"/>
    </source>
</evidence>